<feature type="chain" id="PRO_5043047617" description="DUF1664 domain-containing protein" evidence="2">
    <location>
        <begin position="18"/>
        <end position="370"/>
    </location>
</feature>
<evidence type="ECO:0000259" key="3">
    <source>
        <dbReference type="Pfam" id="PF07889"/>
    </source>
</evidence>
<dbReference type="InterPro" id="IPR012458">
    <property type="entry name" value="DUF1664"/>
</dbReference>
<proteinExistence type="predicted"/>
<name>A0AAQ3JWI5_9LILI</name>
<dbReference type="PANTHER" id="PTHR47289:SF2">
    <property type="entry name" value="TRANSCRIPTION FACTOR, PUTATIVE (DUF1664)-RELATED"/>
    <property type="match status" value="1"/>
</dbReference>
<evidence type="ECO:0000256" key="2">
    <source>
        <dbReference type="SAM" id="SignalP"/>
    </source>
</evidence>
<dbReference type="EMBL" id="CP136891">
    <property type="protein sequence ID" value="WOK97443.1"/>
    <property type="molecule type" value="Genomic_DNA"/>
</dbReference>
<gene>
    <name evidence="4" type="ORF">Cni_G06151</name>
</gene>
<evidence type="ECO:0000313" key="4">
    <source>
        <dbReference type="EMBL" id="WOK97443.1"/>
    </source>
</evidence>
<keyword evidence="2" id="KW-0732">Signal</keyword>
<sequence length="370" mass="39840">MALAKLTIVVGAGLVGSSILTNDGNFPDLTHLFTGAFRLVTRNLRQENNNSRLTSKSQTDTLLAQVNSLREELEKLASTGAVTIVTNAGSGYGRYGLATVIVVGTLGYMFIWWKGWKLSDMMFVTRRGFSDVCNQVGKQVDAVSSSVTAAKRQLSSRIECVNSNLDECMELAVATKSDVSQLNGDISSIYTDVESVHRAVQTLETKIIRIEGTQDYTTKGIYHLCEFVKRSEEARTKELIKDSPSSSHRAIELPQTSSVVARAASLPPLSVESASLPVLSSSEASPSTALVSPKVLRPSTAVSAAGLKELQEISNLTRLGSMKSNIMLEGTSKASKGITEERKVTAPSSAWSAWKFPGVNILSRSRSNAT</sequence>
<accession>A0AAQ3JWI5</accession>
<evidence type="ECO:0000313" key="5">
    <source>
        <dbReference type="Proteomes" id="UP001327560"/>
    </source>
</evidence>
<dbReference type="PANTHER" id="PTHR47289">
    <property type="entry name" value="TRANSCRIPTION FACTOR, PUTATIVE (DUF1664)-RELATED"/>
    <property type="match status" value="1"/>
</dbReference>
<feature type="signal peptide" evidence="2">
    <location>
        <begin position="1"/>
        <end position="17"/>
    </location>
</feature>
<keyword evidence="1" id="KW-1133">Transmembrane helix</keyword>
<keyword evidence="1" id="KW-0812">Transmembrane</keyword>
<evidence type="ECO:0000256" key="1">
    <source>
        <dbReference type="SAM" id="Phobius"/>
    </source>
</evidence>
<reference evidence="4 5" key="1">
    <citation type="submission" date="2023-10" db="EMBL/GenBank/DDBJ databases">
        <title>Chromosome-scale genome assembly provides insights into flower coloration mechanisms of Canna indica.</title>
        <authorList>
            <person name="Li C."/>
        </authorList>
    </citation>
    <scope>NUCLEOTIDE SEQUENCE [LARGE SCALE GENOMIC DNA]</scope>
    <source>
        <tissue evidence="4">Flower</tissue>
    </source>
</reference>
<protein>
    <recommendedName>
        <fullName evidence="3">DUF1664 domain-containing protein</fullName>
    </recommendedName>
</protein>
<feature type="transmembrane region" description="Helical" evidence="1">
    <location>
        <begin position="95"/>
        <end position="113"/>
    </location>
</feature>
<dbReference type="AlphaFoldDB" id="A0AAQ3JWI5"/>
<keyword evidence="1" id="KW-0472">Membrane</keyword>
<dbReference type="Pfam" id="PF07889">
    <property type="entry name" value="DUF1664"/>
    <property type="match status" value="1"/>
</dbReference>
<keyword evidence="5" id="KW-1185">Reference proteome</keyword>
<feature type="domain" description="DUF1664" evidence="3">
    <location>
        <begin position="94"/>
        <end position="214"/>
    </location>
</feature>
<dbReference type="Proteomes" id="UP001327560">
    <property type="component" value="Chromosome 2"/>
</dbReference>
<organism evidence="4 5">
    <name type="scientific">Canna indica</name>
    <name type="common">Indian-shot</name>
    <dbReference type="NCBI Taxonomy" id="4628"/>
    <lineage>
        <taxon>Eukaryota</taxon>
        <taxon>Viridiplantae</taxon>
        <taxon>Streptophyta</taxon>
        <taxon>Embryophyta</taxon>
        <taxon>Tracheophyta</taxon>
        <taxon>Spermatophyta</taxon>
        <taxon>Magnoliopsida</taxon>
        <taxon>Liliopsida</taxon>
        <taxon>Zingiberales</taxon>
        <taxon>Cannaceae</taxon>
        <taxon>Canna</taxon>
    </lineage>
</organism>